<keyword evidence="5" id="KW-1185">Reference proteome</keyword>
<evidence type="ECO:0000256" key="2">
    <source>
        <dbReference type="ARBA" id="ARBA00023136"/>
    </source>
</evidence>
<comment type="caution">
    <text evidence="4">The sequence shown here is derived from an EMBL/GenBank/DDBJ whole genome shotgun (WGS) entry which is preliminary data.</text>
</comment>
<dbReference type="Gene3D" id="2.60.40.1120">
    <property type="entry name" value="Carboxypeptidase-like, regulatory domain"/>
    <property type="match status" value="1"/>
</dbReference>
<dbReference type="Proteomes" id="UP000384372">
    <property type="component" value="Unassembled WGS sequence"/>
</dbReference>
<dbReference type="GO" id="GO:0009279">
    <property type="term" value="C:cell outer membrane"/>
    <property type="evidence" value="ECO:0007669"/>
    <property type="project" value="UniProtKB-SubCell"/>
</dbReference>
<proteinExistence type="predicted"/>
<dbReference type="RefSeq" id="WP_158463670.1">
    <property type="nucleotide sequence ID" value="NZ_VZAD01000064.1"/>
</dbReference>
<evidence type="ECO:0000313" key="4">
    <source>
        <dbReference type="EMBL" id="MQP11993.1"/>
    </source>
</evidence>
<dbReference type="InterPro" id="IPR036942">
    <property type="entry name" value="Beta-barrel_TonB_sf"/>
</dbReference>
<dbReference type="AlphaFoldDB" id="A0A6A7WBY0"/>
<reference evidence="4 5" key="1">
    <citation type="submission" date="2019-09" db="EMBL/GenBank/DDBJ databases">
        <title>Distinct polysaccharide growth profiles of human intestinal Prevotella copri isolates.</title>
        <authorList>
            <person name="Fehlner-Peach H."/>
            <person name="Magnabosco C."/>
            <person name="Raghavan V."/>
            <person name="Scher J.U."/>
            <person name="Tett A."/>
            <person name="Cox L.M."/>
            <person name="Gottsegen C."/>
            <person name="Watters A."/>
            <person name="Wiltshire- Gordon J.D."/>
            <person name="Segata N."/>
            <person name="Bonneau R."/>
            <person name="Littman D.R."/>
        </authorList>
    </citation>
    <scope>NUCLEOTIDE SEQUENCE [LARGE SCALE GENOMIC DNA]</scope>
    <source>
        <strain evidence="5">iAQ1173</strain>
    </source>
</reference>
<protein>
    <submittedName>
        <fullName evidence="4">Uncharacterized protein</fullName>
    </submittedName>
</protein>
<dbReference type="SUPFAM" id="SSF56935">
    <property type="entry name" value="Porins"/>
    <property type="match status" value="1"/>
</dbReference>
<dbReference type="InterPro" id="IPR008969">
    <property type="entry name" value="CarboxyPept-like_regulatory"/>
</dbReference>
<keyword evidence="3" id="KW-0998">Cell outer membrane</keyword>
<dbReference type="OrthoDB" id="1059824at2"/>
<name>A0A6A7WBY0_9BACT</name>
<gene>
    <name evidence="4" type="ORF">F7D20_08520</name>
</gene>
<evidence type="ECO:0000256" key="3">
    <source>
        <dbReference type="ARBA" id="ARBA00023237"/>
    </source>
</evidence>
<sequence length="751" mass="85590">MENNFCKRVSLLTLGLLLTYISVFAQIHLQIFVKDSKQQAVERAEVSVQYGDSIVDFGITAKGVFTATVPSAGIYNIQASCVGYTPVSISKEVTQESKVVLVMTEQSIQLNEVSVTAKKIPQTTATGTVYTLSQNAKECGNPFKALSEIPLLRVDISGQTVQTADGDSPLILVDGKLFNSGIAPIDPSRIESVELSEVVSARYLQMGVSKILNIRLRKDMPWYSFTELRTRHDIPYRYGFGAGSFEVGKKKFAISGYVGLTYLRHDKTSYEINESNEGVTKNRDGKNKKKTDTQEGYLLLKWTPNSNDYFSAIFRGLNNDIRNKAHFDGRYITENVDNSFQTDQSETTSHGGMLGSIYYEHTFKDNSILSSYAKYNYGFSNANQENVEKNTDNVVPTIVDYNSRRDQYKVSVDYDSGEKKYGNITSGASMEYTMDKDYNYVATPTEELHTKRLNSFAYASYANGIGKLYYMASTGVQLLGISTDADKTTHWRPKASASLTWQLPHQQVLRASYYLTNRLPETSQLTAYNTSTNPWYRIEGNPYLVPVMIQNIDLKYDKSIGDFMIRVYSSHNRYNKMIESYVRTEDNIQIESYRNNGTYIGTNVGSYISYRAKSFKASFSAEYNWDKYNGQSAKGYVDLNGHVRWDFGKFFLYSTFNWQNKSYTAISHTEYHNPIEAHVQLAWQITKQLYASIAMPYYWGIKSQTNITEMPGYTMNNKMRFKSESLRPWLLVSWTLYKNPKLRIDDRNPDM</sequence>
<organism evidence="4 5">
    <name type="scientific">Segatella copri</name>
    <dbReference type="NCBI Taxonomy" id="165179"/>
    <lineage>
        <taxon>Bacteria</taxon>
        <taxon>Pseudomonadati</taxon>
        <taxon>Bacteroidota</taxon>
        <taxon>Bacteroidia</taxon>
        <taxon>Bacteroidales</taxon>
        <taxon>Prevotellaceae</taxon>
        <taxon>Segatella</taxon>
    </lineage>
</organism>
<dbReference type="Gene3D" id="2.40.170.20">
    <property type="entry name" value="TonB-dependent receptor, beta-barrel domain"/>
    <property type="match status" value="1"/>
</dbReference>
<keyword evidence="2" id="KW-0472">Membrane</keyword>
<comment type="subcellular location">
    <subcellularLocation>
        <location evidence="1">Cell outer membrane</location>
    </subcellularLocation>
</comment>
<accession>A0A6A7WBY0</accession>
<evidence type="ECO:0000256" key="1">
    <source>
        <dbReference type="ARBA" id="ARBA00004442"/>
    </source>
</evidence>
<evidence type="ECO:0000313" key="5">
    <source>
        <dbReference type="Proteomes" id="UP000384372"/>
    </source>
</evidence>
<dbReference type="SUPFAM" id="SSF49464">
    <property type="entry name" value="Carboxypeptidase regulatory domain-like"/>
    <property type="match status" value="1"/>
</dbReference>
<dbReference type="EMBL" id="VZAD01000064">
    <property type="protein sequence ID" value="MQP11993.1"/>
    <property type="molecule type" value="Genomic_DNA"/>
</dbReference>